<keyword evidence="5" id="KW-1185">Reference proteome</keyword>
<dbReference type="InterPro" id="IPR003439">
    <property type="entry name" value="ABC_transporter-like_ATP-bd"/>
</dbReference>
<evidence type="ECO:0000313" key="4">
    <source>
        <dbReference type="EMBL" id="MFC0530867.1"/>
    </source>
</evidence>
<dbReference type="Proteomes" id="UP001589867">
    <property type="component" value="Unassembled WGS sequence"/>
</dbReference>
<dbReference type="PANTHER" id="PTHR43158">
    <property type="entry name" value="SKFA PEPTIDE EXPORT ATP-BINDING PROTEIN SKFE"/>
    <property type="match status" value="1"/>
</dbReference>
<comment type="caution">
    <text evidence="4">The sequence shown here is derived from an EMBL/GenBank/DDBJ whole genome shotgun (WGS) entry which is preliminary data.</text>
</comment>
<dbReference type="PANTHER" id="PTHR43158:SF5">
    <property type="entry name" value="ABC TRANSPORTER, ATP-BINDING PROTEIN"/>
    <property type="match status" value="1"/>
</dbReference>
<dbReference type="Gene3D" id="3.40.50.300">
    <property type="entry name" value="P-loop containing nucleotide triphosphate hydrolases"/>
    <property type="match status" value="1"/>
</dbReference>
<feature type="domain" description="ABC transporter" evidence="3">
    <location>
        <begin position="5"/>
        <end position="230"/>
    </location>
</feature>
<dbReference type="PROSITE" id="PS50893">
    <property type="entry name" value="ABC_TRANSPORTER_2"/>
    <property type="match status" value="1"/>
</dbReference>
<name>A0ABV6M8R6_9ACTN</name>
<dbReference type="SUPFAM" id="SSF52540">
    <property type="entry name" value="P-loop containing nucleoside triphosphate hydrolases"/>
    <property type="match status" value="1"/>
</dbReference>
<gene>
    <name evidence="4" type="ORF">ACFFIA_24800</name>
</gene>
<evidence type="ECO:0000259" key="3">
    <source>
        <dbReference type="PROSITE" id="PS50893"/>
    </source>
</evidence>
<dbReference type="EMBL" id="JBHLUH010000052">
    <property type="protein sequence ID" value="MFC0530867.1"/>
    <property type="molecule type" value="Genomic_DNA"/>
</dbReference>
<organism evidence="4 5">
    <name type="scientific">Phytohabitans kaempferiae</name>
    <dbReference type="NCBI Taxonomy" id="1620943"/>
    <lineage>
        <taxon>Bacteria</taxon>
        <taxon>Bacillati</taxon>
        <taxon>Actinomycetota</taxon>
        <taxon>Actinomycetes</taxon>
        <taxon>Micromonosporales</taxon>
        <taxon>Micromonosporaceae</taxon>
    </lineage>
</organism>
<keyword evidence="2 4" id="KW-0067">ATP-binding</keyword>
<dbReference type="InterPro" id="IPR003593">
    <property type="entry name" value="AAA+_ATPase"/>
</dbReference>
<protein>
    <submittedName>
        <fullName evidence="4">ATP-binding cassette domain-containing protein</fullName>
    </submittedName>
</protein>
<dbReference type="InterPro" id="IPR027417">
    <property type="entry name" value="P-loop_NTPase"/>
</dbReference>
<proteinExistence type="predicted"/>
<reference evidence="4 5" key="1">
    <citation type="submission" date="2024-09" db="EMBL/GenBank/DDBJ databases">
        <authorList>
            <person name="Sun Q."/>
            <person name="Mori K."/>
        </authorList>
    </citation>
    <scope>NUCLEOTIDE SEQUENCE [LARGE SCALE GENOMIC DNA]</scope>
    <source>
        <strain evidence="4 5">TBRC 3947</strain>
    </source>
</reference>
<evidence type="ECO:0000313" key="5">
    <source>
        <dbReference type="Proteomes" id="UP001589867"/>
    </source>
</evidence>
<dbReference type="SMART" id="SM00382">
    <property type="entry name" value="AAA"/>
    <property type="match status" value="1"/>
</dbReference>
<keyword evidence="1" id="KW-0547">Nucleotide-binding</keyword>
<evidence type="ECO:0000256" key="1">
    <source>
        <dbReference type="ARBA" id="ARBA00022741"/>
    </source>
</evidence>
<dbReference type="RefSeq" id="WP_377254262.1">
    <property type="nucleotide sequence ID" value="NZ_JBHLUH010000052.1"/>
</dbReference>
<dbReference type="Pfam" id="PF00005">
    <property type="entry name" value="ABC_tran"/>
    <property type="match status" value="1"/>
</dbReference>
<dbReference type="GO" id="GO:0005524">
    <property type="term" value="F:ATP binding"/>
    <property type="evidence" value="ECO:0007669"/>
    <property type="project" value="UniProtKB-KW"/>
</dbReference>
<accession>A0ABV6M8R6</accession>
<evidence type="ECO:0000256" key="2">
    <source>
        <dbReference type="ARBA" id="ARBA00022840"/>
    </source>
</evidence>
<sequence>MTLSVEVKNLTLRYRDTVAVDDLTLRLDGGKIYGLLGRNGSGKTSLLSIVAAFRRATSGTVLVDGAEPFENAALTRQMCFVRDRVDAQDTDRVETVFRLARALRPNWDEEYAQALVERFDVPMRKRVGGLSRGAKSALSVTLGLAARAPLTIFDESYLGMDAPSRYAFYDELLNDYIANPRTIIVSTHLIEEVGSLFEEVVILDKGRLVAHEETETLRSRGVAVTGPAEAVDAFTAGRTILGDQRLGSTRSTTIYGQLTDEERGRAREAGLDLGPVGLQDLFVHLTAEERR</sequence>